<comment type="caution">
    <text evidence="3">The sequence shown here is derived from an EMBL/GenBank/DDBJ whole genome shotgun (WGS) entry which is preliminary data.</text>
</comment>
<feature type="transmembrane region" description="Helical" evidence="2">
    <location>
        <begin position="110"/>
        <end position="128"/>
    </location>
</feature>
<reference evidence="3 4" key="1">
    <citation type="submission" date="2021-03" db="EMBL/GenBank/DDBJ databases">
        <title>Antimicrobial resistance genes in bacteria isolated from Japanese honey, and their potential for conferring macrolide and lincosamide resistance in the American foulbrood pathogen Paenibacillus larvae.</title>
        <authorList>
            <person name="Okamoto M."/>
            <person name="Kumagai M."/>
            <person name="Kanamori H."/>
            <person name="Takamatsu D."/>
        </authorList>
    </citation>
    <scope>NUCLEOTIDE SEQUENCE [LARGE SCALE GENOMIC DNA]</scope>
    <source>
        <strain evidence="3 4">J1TS3</strain>
    </source>
</reference>
<evidence type="ECO:0000256" key="2">
    <source>
        <dbReference type="SAM" id="Phobius"/>
    </source>
</evidence>
<organism evidence="3 4">
    <name type="scientific">Siminovitchia fordii</name>
    <dbReference type="NCBI Taxonomy" id="254759"/>
    <lineage>
        <taxon>Bacteria</taxon>
        <taxon>Bacillati</taxon>
        <taxon>Bacillota</taxon>
        <taxon>Bacilli</taxon>
        <taxon>Bacillales</taxon>
        <taxon>Bacillaceae</taxon>
        <taxon>Siminovitchia</taxon>
    </lineage>
</organism>
<keyword evidence="1" id="KW-0175">Coiled coil</keyword>
<keyword evidence="2" id="KW-0472">Membrane</keyword>
<dbReference type="EMBL" id="BOQT01000026">
    <property type="protein sequence ID" value="GIN23134.1"/>
    <property type="molecule type" value="Genomic_DNA"/>
</dbReference>
<keyword evidence="4" id="KW-1185">Reference proteome</keyword>
<accession>A0ABQ4KBM4</accession>
<keyword evidence="2" id="KW-0812">Transmembrane</keyword>
<evidence type="ECO:0000313" key="3">
    <source>
        <dbReference type="EMBL" id="GIN23134.1"/>
    </source>
</evidence>
<protein>
    <submittedName>
        <fullName evidence="3">Uncharacterized protein</fullName>
    </submittedName>
</protein>
<proteinExistence type="predicted"/>
<keyword evidence="2" id="KW-1133">Transmembrane helix</keyword>
<evidence type="ECO:0000256" key="1">
    <source>
        <dbReference type="SAM" id="Coils"/>
    </source>
</evidence>
<sequence>MSTDINERVGVIESTLKNHEQRLQKQESNNEILIEMKTILKNQVEMNKEQNEQMREFSGTLIEVNNNLSKLNGSQEQLQNDMGKIGERVTHIEKSQDEGKISVPGLMAKIIIGIFMIVPTLISAWIMIKLGLK</sequence>
<dbReference type="Proteomes" id="UP000680279">
    <property type="component" value="Unassembled WGS sequence"/>
</dbReference>
<feature type="coiled-coil region" evidence="1">
    <location>
        <begin position="9"/>
        <end position="81"/>
    </location>
</feature>
<evidence type="ECO:0000313" key="4">
    <source>
        <dbReference type="Proteomes" id="UP000680279"/>
    </source>
</evidence>
<name>A0ABQ4KBM4_9BACI</name>
<dbReference type="RefSeq" id="WP_212963900.1">
    <property type="nucleotide sequence ID" value="NZ_BOQT01000026.1"/>
</dbReference>
<gene>
    <name evidence="3" type="ORF">J1TS3_42680</name>
</gene>